<accession>A0A811UXY7</accession>
<evidence type="ECO:0000313" key="1">
    <source>
        <dbReference type="EMBL" id="CAD7004112.1"/>
    </source>
</evidence>
<gene>
    <name evidence="1" type="ORF">CCAP1982_LOCUS12533</name>
</gene>
<sequence>MSEQKHIPYTVLLIPQKAAIGIKASPLSTSTPFVVWPTSPTFAISHEIVAVATTFLHAGCISVFLATGGRLNGGIFSIFLS</sequence>
<reference evidence="1" key="1">
    <citation type="submission" date="2020-11" db="EMBL/GenBank/DDBJ databases">
        <authorList>
            <person name="Whitehead M."/>
        </authorList>
    </citation>
    <scope>NUCLEOTIDE SEQUENCE</scope>
    <source>
        <strain evidence="1">EGII</strain>
    </source>
</reference>
<comment type="caution">
    <text evidence="1">The sequence shown here is derived from an EMBL/GenBank/DDBJ whole genome shotgun (WGS) entry which is preliminary data.</text>
</comment>
<organism evidence="1 2">
    <name type="scientific">Ceratitis capitata</name>
    <name type="common">Mediterranean fruit fly</name>
    <name type="synonym">Tephritis capitata</name>
    <dbReference type="NCBI Taxonomy" id="7213"/>
    <lineage>
        <taxon>Eukaryota</taxon>
        <taxon>Metazoa</taxon>
        <taxon>Ecdysozoa</taxon>
        <taxon>Arthropoda</taxon>
        <taxon>Hexapoda</taxon>
        <taxon>Insecta</taxon>
        <taxon>Pterygota</taxon>
        <taxon>Neoptera</taxon>
        <taxon>Endopterygota</taxon>
        <taxon>Diptera</taxon>
        <taxon>Brachycera</taxon>
        <taxon>Muscomorpha</taxon>
        <taxon>Tephritoidea</taxon>
        <taxon>Tephritidae</taxon>
        <taxon>Ceratitis</taxon>
        <taxon>Ceratitis</taxon>
    </lineage>
</organism>
<keyword evidence="2" id="KW-1185">Reference proteome</keyword>
<dbReference type="EMBL" id="CAJHJT010000034">
    <property type="protein sequence ID" value="CAD7004112.1"/>
    <property type="molecule type" value="Genomic_DNA"/>
</dbReference>
<protein>
    <submittedName>
        <fullName evidence="1">(Mediterranean fruit fly) hypothetical protein</fullName>
    </submittedName>
</protein>
<name>A0A811UXY7_CERCA</name>
<dbReference type="AlphaFoldDB" id="A0A811UXY7"/>
<proteinExistence type="predicted"/>
<evidence type="ECO:0000313" key="2">
    <source>
        <dbReference type="Proteomes" id="UP000606786"/>
    </source>
</evidence>
<dbReference type="Proteomes" id="UP000606786">
    <property type="component" value="Unassembled WGS sequence"/>
</dbReference>